<dbReference type="RefSeq" id="WP_267222145.1">
    <property type="nucleotide sequence ID" value="NZ_JAPCWC010000013.1"/>
</dbReference>
<dbReference type="InterPro" id="IPR011990">
    <property type="entry name" value="TPR-like_helical_dom_sf"/>
</dbReference>
<comment type="caution">
    <text evidence="1">The sequence shown here is derived from an EMBL/GenBank/DDBJ whole genome shotgun (WGS) entry which is preliminary data.</text>
</comment>
<dbReference type="Gene3D" id="1.25.40.10">
    <property type="entry name" value="Tetratricopeptide repeat domain"/>
    <property type="match status" value="1"/>
</dbReference>
<keyword evidence="2" id="KW-1185">Reference proteome</keyword>
<dbReference type="SUPFAM" id="SSF48452">
    <property type="entry name" value="TPR-like"/>
    <property type="match status" value="1"/>
</dbReference>
<protein>
    <recommendedName>
        <fullName evidence="3">Tetratricopeptide repeat protein</fullName>
    </recommendedName>
</protein>
<evidence type="ECO:0000313" key="2">
    <source>
        <dbReference type="Proteomes" id="UP001589858"/>
    </source>
</evidence>
<reference evidence="1 2" key="1">
    <citation type="submission" date="2024-09" db="EMBL/GenBank/DDBJ databases">
        <authorList>
            <person name="Sun Q."/>
            <person name="Mori K."/>
        </authorList>
    </citation>
    <scope>NUCLEOTIDE SEQUENCE [LARGE SCALE GENOMIC DNA]</scope>
    <source>
        <strain evidence="1 2">CICC 11035S</strain>
    </source>
</reference>
<organism evidence="1 2">
    <name type="scientific">Novosphingobium clariflavum</name>
    <dbReference type="NCBI Taxonomy" id="2029884"/>
    <lineage>
        <taxon>Bacteria</taxon>
        <taxon>Pseudomonadati</taxon>
        <taxon>Pseudomonadota</taxon>
        <taxon>Alphaproteobacteria</taxon>
        <taxon>Sphingomonadales</taxon>
        <taxon>Sphingomonadaceae</taxon>
        <taxon>Novosphingobium</taxon>
    </lineage>
</organism>
<dbReference type="Proteomes" id="UP001589858">
    <property type="component" value="Unassembled WGS sequence"/>
</dbReference>
<proteinExistence type="predicted"/>
<name>A0ABV6S697_9SPHN</name>
<accession>A0ABV6S697</accession>
<gene>
    <name evidence="1" type="ORF">ACFFF8_09155</name>
</gene>
<sequence>MAETPRDILTAAAFKTDDKARALQLIGSAITAADRALAAHPGDREAALQRGVAIGYRGKLTHSRTDVRASLDVFQKLLAQNPRDAEVQMAIAAWHLGAVDELGGFLARTALGAKKDQGLSALTRAVDLGGNRAFYPGLAALMQIRSDHGSVAATRRFAEAAAAGQTPTPLDAILKRAAISMLPALRANDGKAAAALALKLLPFGKLPG</sequence>
<evidence type="ECO:0000313" key="1">
    <source>
        <dbReference type="EMBL" id="MFC0684760.1"/>
    </source>
</evidence>
<dbReference type="EMBL" id="JBHLTM010000028">
    <property type="protein sequence ID" value="MFC0684760.1"/>
    <property type="molecule type" value="Genomic_DNA"/>
</dbReference>
<evidence type="ECO:0008006" key="3">
    <source>
        <dbReference type="Google" id="ProtNLM"/>
    </source>
</evidence>